<evidence type="ECO:0000256" key="5">
    <source>
        <dbReference type="ARBA" id="ARBA00023136"/>
    </source>
</evidence>
<evidence type="ECO:0000256" key="6">
    <source>
        <dbReference type="SAM" id="Phobius"/>
    </source>
</evidence>
<evidence type="ECO:0000313" key="9">
    <source>
        <dbReference type="Proteomes" id="UP001501612"/>
    </source>
</evidence>
<evidence type="ECO:0000256" key="3">
    <source>
        <dbReference type="ARBA" id="ARBA00022692"/>
    </source>
</evidence>
<reference evidence="8 9" key="1">
    <citation type="journal article" date="2019" name="Int. J. Syst. Evol. Microbiol.">
        <title>The Global Catalogue of Microorganisms (GCM) 10K type strain sequencing project: providing services to taxonomists for standard genome sequencing and annotation.</title>
        <authorList>
            <consortium name="The Broad Institute Genomics Platform"/>
            <consortium name="The Broad Institute Genome Sequencing Center for Infectious Disease"/>
            <person name="Wu L."/>
            <person name="Ma J."/>
        </authorList>
    </citation>
    <scope>NUCLEOTIDE SEQUENCE [LARGE SCALE GENOMIC DNA]</scope>
    <source>
        <strain evidence="8 9">JCM 14046</strain>
    </source>
</reference>
<dbReference type="Proteomes" id="UP001501612">
    <property type="component" value="Unassembled WGS sequence"/>
</dbReference>
<dbReference type="InterPro" id="IPR023845">
    <property type="entry name" value="DUF3817_TM"/>
</dbReference>
<evidence type="ECO:0000313" key="8">
    <source>
        <dbReference type="EMBL" id="GAA1922653.1"/>
    </source>
</evidence>
<organism evidence="8 9">
    <name type="scientific">Nocardioides lentus</name>
    <dbReference type="NCBI Taxonomy" id="338077"/>
    <lineage>
        <taxon>Bacteria</taxon>
        <taxon>Bacillati</taxon>
        <taxon>Actinomycetota</taxon>
        <taxon>Actinomycetes</taxon>
        <taxon>Propionibacteriales</taxon>
        <taxon>Nocardioidaceae</taxon>
        <taxon>Nocardioides</taxon>
    </lineage>
</organism>
<keyword evidence="2" id="KW-1003">Cell membrane</keyword>
<comment type="subcellular location">
    <subcellularLocation>
        <location evidence="1">Cell membrane</location>
        <topology evidence="1">Multi-pass membrane protein</topology>
    </subcellularLocation>
</comment>
<keyword evidence="9" id="KW-1185">Reference proteome</keyword>
<protein>
    <submittedName>
        <fullName evidence="8">DUF3817 domain-containing protein</fullName>
    </submittedName>
</protein>
<feature type="transmembrane region" description="Helical" evidence="6">
    <location>
        <begin position="6"/>
        <end position="27"/>
    </location>
</feature>
<name>A0ABN2PJJ3_9ACTN</name>
<gene>
    <name evidence="8" type="ORF">GCM10009737_25250</name>
</gene>
<feature type="domain" description="DUF3817" evidence="7">
    <location>
        <begin position="4"/>
        <end position="92"/>
    </location>
</feature>
<dbReference type="PANTHER" id="PTHR40077:SF1">
    <property type="entry name" value="MEMBRANE PROTEIN"/>
    <property type="match status" value="1"/>
</dbReference>
<keyword evidence="5 6" id="KW-0472">Membrane</keyword>
<dbReference type="RefSeq" id="WP_344007718.1">
    <property type="nucleotide sequence ID" value="NZ_BAAAMY010000005.1"/>
</dbReference>
<dbReference type="PANTHER" id="PTHR40077">
    <property type="entry name" value="MEMBRANE PROTEIN-RELATED"/>
    <property type="match status" value="1"/>
</dbReference>
<evidence type="ECO:0000256" key="2">
    <source>
        <dbReference type="ARBA" id="ARBA00022475"/>
    </source>
</evidence>
<evidence type="ECO:0000256" key="4">
    <source>
        <dbReference type="ARBA" id="ARBA00022989"/>
    </source>
</evidence>
<evidence type="ECO:0000259" key="7">
    <source>
        <dbReference type="Pfam" id="PF12823"/>
    </source>
</evidence>
<comment type="caution">
    <text evidence="8">The sequence shown here is derived from an EMBL/GenBank/DDBJ whole genome shotgun (WGS) entry which is preliminary data.</text>
</comment>
<dbReference type="Pfam" id="PF12823">
    <property type="entry name" value="DUF3817"/>
    <property type="match status" value="1"/>
</dbReference>
<sequence length="148" mass="15626">MSPLRLFRVVAVTEAVTWAVLLTGMVLKYVTRTTDVVVSVGGMIHGVAFIAYCLVTVLVAVDQRWSPGRAALGLAAAVPPFVTVWFDRSAERRGLLGGAWRLRSEAPRRTAERPVAWLVRKPAQGAGVGVVAVAALTGLALLVGPPVG</sequence>
<evidence type="ECO:0000256" key="1">
    <source>
        <dbReference type="ARBA" id="ARBA00004651"/>
    </source>
</evidence>
<dbReference type="NCBIfam" id="TIGR03954">
    <property type="entry name" value="integ_memb_HG"/>
    <property type="match status" value="1"/>
</dbReference>
<feature type="transmembrane region" description="Helical" evidence="6">
    <location>
        <begin position="123"/>
        <end position="143"/>
    </location>
</feature>
<dbReference type="EMBL" id="BAAAMY010000005">
    <property type="protein sequence ID" value="GAA1922653.1"/>
    <property type="molecule type" value="Genomic_DNA"/>
</dbReference>
<keyword evidence="3 6" id="KW-0812">Transmembrane</keyword>
<feature type="transmembrane region" description="Helical" evidence="6">
    <location>
        <begin position="36"/>
        <end position="61"/>
    </location>
</feature>
<proteinExistence type="predicted"/>
<keyword evidence="4 6" id="KW-1133">Transmembrane helix</keyword>
<accession>A0ABN2PJJ3</accession>